<evidence type="ECO:0000313" key="3">
    <source>
        <dbReference type="Proteomes" id="UP000324222"/>
    </source>
</evidence>
<dbReference type="Proteomes" id="UP000324222">
    <property type="component" value="Unassembled WGS sequence"/>
</dbReference>
<evidence type="ECO:0000313" key="2">
    <source>
        <dbReference type="EMBL" id="MPD01924.1"/>
    </source>
</evidence>
<name>A0A5B7K5T7_PORTR</name>
<feature type="compositionally biased region" description="Basic residues" evidence="1">
    <location>
        <begin position="11"/>
        <end position="20"/>
    </location>
</feature>
<reference evidence="2 3" key="1">
    <citation type="submission" date="2019-05" db="EMBL/GenBank/DDBJ databases">
        <title>Another draft genome of Portunus trituberculatus and its Hox gene families provides insights of decapod evolution.</title>
        <authorList>
            <person name="Jeong J.-H."/>
            <person name="Song I."/>
            <person name="Kim S."/>
            <person name="Choi T."/>
            <person name="Kim D."/>
            <person name="Ryu S."/>
            <person name="Kim W."/>
        </authorList>
    </citation>
    <scope>NUCLEOTIDE SEQUENCE [LARGE SCALE GENOMIC DNA]</scope>
    <source>
        <tissue evidence="2">Muscle</tissue>
    </source>
</reference>
<feature type="compositionally biased region" description="Polar residues" evidence="1">
    <location>
        <begin position="21"/>
        <end position="31"/>
    </location>
</feature>
<proteinExistence type="predicted"/>
<sequence length="62" mass="6319">MMVARRTCPPRPRHAPRSRTKSSAFTSTKRVSISGDGGVGGAGGAARGRCGSSRGLAMTCTP</sequence>
<keyword evidence="3" id="KW-1185">Reference proteome</keyword>
<evidence type="ECO:0000256" key="1">
    <source>
        <dbReference type="SAM" id="MobiDB-lite"/>
    </source>
</evidence>
<dbReference type="AlphaFoldDB" id="A0A5B7K5T7"/>
<feature type="compositionally biased region" description="Gly residues" evidence="1">
    <location>
        <begin position="35"/>
        <end position="46"/>
    </location>
</feature>
<protein>
    <submittedName>
        <fullName evidence="2">Uncharacterized protein</fullName>
    </submittedName>
</protein>
<comment type="caution">
    <text evidence="2">The sequence shown here is derived from an EMBL/GenBank/DDBJ whole genome shotgun (WGS) entry which is preliminary data.</text>
</comment>
<gene>
    <name evidence="2" type="ORF">E2C01_097473</name>
</gene>
<dbReference type="EMBL" id="VSRR010129155">
    <property type="protein sequence ID" value="MPD01924.1"/>
    <property type="molecule type" value="Genomic_DNA"/>
</dbReference>
<accession>A0A5B7K5T7</accession>
<feature type="region of interest" description="Disordered" evidence="1">
    <location>
        <begin position="1"/>
        <end position="62"/>
    </location>
</feature>
<organism evidence="2 3">
    <name type="scientific">Portunus trituberculatus</name>
    <name type="common">Swimming crab</name>
    <name type="synonym">Neptunus trituberculatus</name>
    <dbReference type="NCBI Taxonomy" id="210409"/>
    <lineage>
        <taxon>Eukaryota</taxon>
        <taxon>Metazoa</taxon>
        <taxon>Ecdysozoa</taxon>
        <taxon>Arthropoda</taxon>
        <taxon>Crustacea</taxon>
        <taxon>Multicrustacea</taxon>
        <taxon>Malacostraca</taxon>
        <taxon>Eumalacostraca</taxon>
        <taxon>Eucarida</taxon>
        <taxon>Decapoda</taxon>
        <taxon>Pleocyemata</taxon>
        <taxon>Brachyura</taxon>
        <taxon>Eubrachyura</taxon>
        <taxon>Portunoidea</taxon>
        <taxon>Portunidae</taxon>
        <taxon>Portuninae</taxon>
        <taxon>Portunus</taxon>
    </lineage>
</organism>